<dbReference type="EMBL" id="JALJAT010000004">
    <property type="protein sequence ID" value="KAK4470696.1"/>
    <property type="molecule type" value="Genomic_DNA"/>
</dbReference>
<dbReference type="AlphaFoldDB" id="A0AAE2D466"/>
<feature type="coiled-coil region" evidence="1">
    <location>
        <begin position="628"/>
        <end position="732"/>
    </location>
</feature>
<dbReference type="SMART" id="SM00240">
    <property type="entry name" value="FHA"/>
    <property type="match status" value="1"/>
</dbReference>
<dbReference type="Gene3D" id="2.60.200.20">
    <property type="match status" value="1"/>
</dbReference>
<dbReference type="SUPFAM" id="SSF49879">
    <property type="entry name" value="SMAD/FHA domain"/>
    <property type="match status" value="1"/>
</dbReference>
<protein>
    <recommendedName>
        <fullName evidence="3">FHA domain-containing protein</fullName>
    </recommendedName>
</protein>
<evidence type="ECO:0000256" key="2">
    <source>
        <dbReference type="SAM" id="Phobius"/>
    </source>
</evidence>
<feature type="domain" description="FHA" evidence="3">
    <location>
        <begin position="37"/>
        <end position="92"/>
    </location>
</feature>
<accession>A0AAE2D466</accession>
<dbReference type="CDD" id="cd21911">
    <property type="entry name" value="CC1_SLMAP"/>
    <property type="match status" value="1"/>
</dbReference>
<reference evidence="4" key="1">
    <citation type="submission" date="2022-04" db="EMBL/GenBank/DDBJ databases">
        <authorList>
            <person name="Xu L."/>
            <person name="Lv Z."/>
        </authorList>
    </citation>
    <scope>NUCLEOTIDE SEQUENCE</scope>
    <source>
        <strain evidence="4">LV_2022a</strain>
    </source>
</reference>
<dbReference type="Proteomes" id="UP001292079">
    <property type="component" value="Unassembled WGS sequence"/>
</dbReference>
<keyword evidence="5" id="KW-1185">Reference proteome</keyword>
<gene>
    <name evidence="4" type="ORF">MN116_006225</name>
</gene>
<evidence type="ECO:0000313" key="5">
    <source>
        <dbReference type="Proteomes" id="UP001292079"/>
    </source>
</evidence>
<dbReference type="PANTHER" id="PTHR15715:SF37">
    <property type="entry name" value="LD47843P"/>
    <property type="match status" value="1"/>
</dbReference>
<keyword evidence="2" id="KW-1133">Transmembrane helix</keyword>
<dbReference type="PANTHER" id="PTHR15715">
    <property type="entry name" value="CENTROSOMAL PROTEIN OF 170 KDA"/>
    <property type="match status" value="1"/>
</dbReference>
<keyword evidence="1" id="KW-0175">Coiled coil</keyword>
<dbReference type="InterPro" id="IPR008984">
    <property type="entry name" value="SMAD_FHA_dom_sf"/>
</dbReference>
<dbReference type="Pfam" id="PF00498">
    <property type="entry name" value="FHA"/>
    <property type="match status" value="1"/>
</dbReference>
<keyword evidence="2" id="KW-0472">Membrane</keyword>
<evidence type="ECO:0000313" key="4">
    <source>
        <dbReference type="EMBL" id="KAK4470696.1"/>
    </source>
</evidence>
<dbReference type="PROSITE" id="PS50006">
    <property type="entry name" value="FHA_DOMAIN"/>
    <property type="match status" value="1"/>
</dbReference>
<sequence length="810" mass="91673">MSGSLISQREEQPVLVLTCQRDSHPFQDRTIILNDVVKVGRSVARAKPAKNNAIFDCKVLSRSHALIWHKAGRFWLRDTNSSNGTFVNNTRMVKKSDEEYPDREIFSGDVIRFGVDVVEHDTTHGCIIAQVALYYPNGVEAKQNVDSVTSNNVMLGAETLHTEQMFRLTHYISEALFREQILDTKLESIKRLLQVAQEVSESGWQAMVDEERLLEKLSLYETQLSLLKKDLPENSLQSHLMQALEEKFNLEKASKMMLERLLNEKAEVFSKATDLEHSLVVSQKECIRLRQDYENIQEAYRNLANERQSKLALSEESNMQIKEGKVEKCDVKVETEQQKNGRELEKLFDQFVYSAHKANNKQTVGGNNGGDANILVNGLDNGVSEVPGNYDDKLNNNIDHRFGTQNNFDLLKSSEPDNLCETQGQFISTNDESRDGHISTRIIEDIQLFSQSNRLVKLLQNELSVLAKVKIPDESTPSIPVNSDPYMDKIDSFESVDTTNDSSKTPIERLNTVNCKESDFESALQRATEYASLVADLQTRVGADLNSLCLLPHRHNNTDIFNNISDVCVPPDEFKTTHVTKMDVSLGTESPVNRIQRTEVEAIANKKAEINHLESSVSHDEVRRDEELSKLQEELSKSVNEIEIYKQLTDDLRKQDSAKGELLSLVREECDALKNRIAIIESDVATSRADHHRLVSEARRAQSEADELLVERDNLSKQLTTANSQIEHLQKLLATSLLGETKSPVNSTKVVIPNEVSNVNSLLSNRFTADQCPKTSNTPFHEHYFSLFAVIPVMALICAFMVYIFLKFVR</sequence>
<proteinExistence type="predicted"/>
<evidence type="ECO:0000256" key="1">
    <source>
        <dbReference type="SAM" id="Coils"/>
    </source>
</evidence>
<comment type="caution">
    <text evidence="4">The sequence shown here is derived from an EMBL/GenBank/DDBJ whole genome shotgun (WGS) entry which is preliminary data.</text>
</comment>
<name>A0AAE2D466_SCHME</name>
<dbReference type="InterPro" id="IPR000253">
    <property type="entry name" value="FHA_dom"/>
</dbReference>
<dbReference type="InterPro" id="IPR051176">
    <property type="entry name" value="Cent_Immune-Sig_Mod"/>
</dbReference>
<feature type="coiled-coil region" evidence="1">
    <location>
        <begin position="286"/>
        <end position="316"/>
    </location>
</feature>
<keyword evidence="2" id="KW-0812">Transmembrane</keyword>
<dbReference type="CDD" id="cd22679">
    <property type="entry name" value="FHA_SLMAP"/>
    <property type="match status" value="1"/>
</dbReference>
<organism evidence="4 5">
    <name type="scientific">Schistosoma mekongi</name>
    <name type="common">Parasitic worm</name>
    <dbReference type="NCBI Taxonomy" id="38744"/>
    <lineage>
        <taxon>Eukaryota</taxon>
        <taxon>Metazoa</taxon>
        <taxon>Spiralia</taxon>
        <taxon>Lophotrochozoa</taxon>
        <taxon>Platyhelminthes</taxon>
        <taxon>Trematoda</taxon>
        <taxon>Digenea</taxon>
        <taxon>Strigeidida</taxon>
        <taxon>Schistosomatoidea</taxon>
        <taxon>Schistosomatidae</taxon>
        <taxon>Schistosoma</taxon>
    </lineage>
</organism>
<feature type="transmembrane region" description="Helical" evidence="2">
    <location>
        <begin position="784"/>
        <end position="806"/>
    </location>
</feature>
<evidence type="ECO:0000259" key="3">
    <source>
        <dbReference type="PROSITE" id="PS50006"/>
    </source>
</evidence>
<reference evidence="4" key="2">
    <citation type="journal article" date="2023" name="Infect Dis Poverty">
        <title>Chromosome-scale genome of the human blood fluke Schistosoma mekongi and its implications for public health.</title>
        <authorList>
            <person name="Zhou M."/>
            <person name="Xu L."/>
            <person name="Xu D."/>
            <person name="Chen W."/>
            <person name="Khan J."/>
            <person name="Hu Y."/>
            <person name="Huang H."/>
            <person name="Wei H."/>
            <person name="Zhang Y."/>
            <person name="Chusongsang P."/>
            <person name="Tanasarnprasert K."/>
            <person name="Hu X."/>
            <person name="Limpanont Y."/>
            <person name="Lv Z."/>
        </authorList>
    </citation>
    <scope>NUCLEOTIDE SEQUENCE</scope>
    <source>
        <strain evidence="4">LV_2022a</strain>
    </source>
</reference>